<comment type="catalytic activity">
    <reaction evidence="4">
        <text>NAD(+) + (ADP-D-ribosyl)n-acceptor = nicotinamide + (ADP-D-ribosyl)n+1-acceptor + H(+).</text>
        <dbReference type="EC" id="2.4.2.30"/>
    </reaction>
</comment>
<organism evidence="9 10">
    <name type="scientific">Asparagus officinalis</name>
    <name type="common">Garden asparagus</name>
    <dbReference type="NCBI Taxonomy" id="4686"/>
    <lineage>
        <taxon>Eukaryota</taxon>
        <taxon>Viridiplantae</taxon>
        <taxon>Streptophyta</taxon>
        <taxon>Embryophyta</taxon>
        <taxon>Tracheophyta</taxon>
        <taxon>Spermatophyta</taxon>
        <taxon>Magnoliopsida</taxon>
        <taxon>Liliopsida</taxon>
        <taxon>Asparagales</taxon>
        <taxon>Asparagaceae</taxon>
        <taxon>Asparagoideae</taxon>
        <taxon>Asparagus</taxon>
    </lineage>
</organism>
<dbReference type="EC" id="2.4.2.-" evidence="5"/>
<keyword evidence="3 5" id="KW-0520">NAD</keyword>
<accession>A0A5P1FKM8</accession>
<evidence type="ECO:0000259" key="7">
    <source>
        <dbReference type="PROSITE" id="PS50800"/>
    </source>
</evidence>
<dbReference type="Gene3D" id="3.90.228.10">
    <property type="match status" value="1"/>
</dbReference>
<dbReference type="Pfam" id="PF02037">
    <property type="entry name" value="SAP"/>
    <property type="match status" value="2"/>
</dbReference>
<evidence type="ECO:0000259" key="8">
    <source>
        <dbReference type="PROSITE" id="PS51059"/>
    </source>
</evidence>
<dbReference type="Pfam" id="PF00644">
    <property type="entry name" value="PARP"/>
    <property type="match status" value="1"/>
</dbReference>
<feature type="compositionally biased region" description="Basic and acidic residues" evidence="6">
    <location>
        <begin position="124"/>
        <end position="141"/>
    </location>
</feature>
<dbReference type="GO" id="GO:0070212">
    <property type="term" value="P:protein poly-ADP-ribosylation"/>
    <property type="evidence" value="ECO:0007669"/>
    <property type="project" value="TreeGrafter"/>
</dbReference>
<feature type="compositionally biased region" description="Basic and acidic residues" evidence="6">
    <location>
        <begin position="108"/>
        <end position="117"/>
    </location>
</feature>
<dbReference type="GO" id="GO:1990404">
    <property type="term" value="F:NAD+-protein mono-ADP-ribosyltransferase activity"/>
    <property type="evidence" value="ECO:0007669"/>
    <property type="project" value="TreeGrafter"/>
</dbReference>
<evidence type="ECO:0000313" key="10">
    <source>
        <dbReference type="Proteomes" id="UP000243459"/>
    </source>
</evidence>
<dbReference type="InterPro" id="IPR012317">
    <property type="entry name" value="Poly(ADP-ribose)pol_cat_dom"/>
</dbReference>
<evidence type="ECO:0000256" key="3">
    <source>
        <dbReference type="ARBA" id="ARBA00023027"/>
    </source>
</evidence>
<feature type="domain" description="SAP" evidence="7">
    <location>
        <begin position="71"/>
        <end position="105"/>
    </location>
</feature>
<evidence type="ECO:0000256" key="5">
    <source>
        <dbReference type="RuleBase" id="RU362114"/>
    </source>
</evidence>
<dbReference type="GO" id="GO:0006302">
    <property type="term" value="P:double-strand break repair"/>
    <property type="evidence" value="ECO:0007669"/>
    <property type="project" value="TreeGrafter"/>
</dbReference>
<dbReference type="PROSITE" id="PS50800">
    <property type="entry name" value="SAP"/>
    <property type="match status" value="2"/>
</dbReference>
<evidence type="ECO:0000256" key="1">
    <source>
        <dbReference type="ARBA" id="ARBA00022676"/>
    </source>
</evidence>
<dbReference type="InterPro" id="IPR036361">
    <property type="entry name" value="SAP_dom_sf"/>
</dbReference>
<dbReference type="PANTHER" id="PTHR10459">
    <property type="entry name" value="DNA LIGASE"/>
    <property type="match status" value="1"/>
</dbReference>
<keyword evidence="2 5" id="KW-0808">Transferase</keyword>
<dbReference type="AlphaFoldDB" id="A0A5P1FKM8"/>
<dbReference type="Proteomes" id="UP000243459">
    <property type="component" value="Chromosome 2"/>
</dbReference>
<gene>
    <name evidence="9" type="ORF">A4U43_C02F21340</name>
</gene>
<dbReference type="SUPFAM" id="SSF68906">
    <property type="entry name" value="SAP domain"/>
    <property type="match status" value="2"/>
</dbReference>
<dbReference type="PROSITE" id="PS51059">
    <property type="entry name" value="PARP_CATALYTIC"/>
    <property type="match status" value="1"/>
</dbReference>
<dbReference type="GO" id="GO:0003950">
    <property type="term" value="F:NAD+ poly-ADP-ribosyltransferase activity"/>
    <property type="evidence" value="ECO:0007669"/>
    <property type="project" value="UniProtKB-UniRule"/>
</dbReference>
<feature type="domain" description="SAP" evidence="7">
    <location>
        <begin position="170"/>
        <end position="204"/>
    </location>
</feature>
<keyword evidence="1 5" id="KW-0328">Glycosyltransferase</keyword>
<feature type="region of interest" description="Disordered" evidence="6">
    <location>
        <begin position="108"/>
        <end position="158"/>
    </location>
</feature>
<dbReference type="OMA" id="RMRYIVQ"/>
<dbReference type="Gramene" id="ONK78682">
    <property type="protein sequence ID" value="ONK78682"/>
    <property type="gene ID" value="A4U43_C02F21340"/>
</dbReference>
<sequence>MFYFYYILIPRPYFHLVSAKFCVTRAQAHSAVSFLEKIHFYFGFTLFRKTLIKPPLVHLAPREEERALIMASKLKVDELRSQLKLRGLDDTGTKPILVKRLESAIQQEEEKEKESAKDVANGTKKRERDSKRTLEAEEDSSKTGTPNGRSKRSRDALDEKREEIISIEKLQKIGVRQLRELAARRGLLQTGTKKELIERLSVDMDKDSEENHEAKGAEECKEEKLITATKKGGAVLDQWLPDDIKSSFHVLQWGQEIYDATLNQTNVGENNNKFYVIQALGLVPNPRVPLGKRSSGALGVLSEVHGDDKGEDLEGSWIVPDLQSGLRIAPPEAPSTGYMFGKGVYFADMFSKSANYCFASKECSTGVLLLCEVALGGMAEQLAANYNADRLPEGKLSTKGVGVTAPDMSKAKSLRDGVVVPLGKPKENTEKQGSLLYNEYIVYNVEQIRMRYIVQVNFKWK</sequence>
<dbReference type="Gene3D" id="1.10.720.30">
    <property type="entry name" value="SAP domain"/>
    <property type="match status" value="2"/>
</dbReference>
<name>A0A5P1FKM8_ASPOF</name>
<evidence type="ECO:0000256" key="4">
    <source>
        <dbReference type="ARBA" id="ARBA00033987"/>
    </source>
</evidence>
<dbReference type="SUPFAM" id="SSF56399">
    <property type="entry name" value="ADP-ribosylation"/>
    <property type="match status" value="1"/>
</dbReference>
<dbReference type="InterPro" id="IPR036930">
    <property type="entry name" value="WGR_dom_sf"/>
</dbReference>
<dbReference type="PANTHER" id="PTHR10459:SF60">
    <property type="entry name" value="POLY [ADP-RIBOSE] POLYMERASE 2"/>
    <property type="match status" value="1"/>
</dbReference>
<evidence type="ECO:0000256" key="6">
    <source>
        <dbReference type="SAM" id="MobiDB-lite"/>
    </source>
</evidence>
<dbReference type="SUPFAM" id="SSF142921">
    <property type="entry name" value="WGR domain-like"/>
    <property type="match status" value="1"/>
</dbReference>
<dbReference type="SMART" id="SM00513">
    <property type="entry name" value="SAP"/>
    <property type="match status" value="2"/>
</dbReference>
<protein>
    <recommendedName>
        <fullName evidence="5">Poly [ADP-ribose] polymerase</fullName>
        <shortName evidence="5">PARP</shortName>
        <ecNumber evidence="5">2.4.2.-</ecNumber>
    </recommendedName>
</protein>
<dbReference type="GO" id="GO:0005730">
    <property type="term" value="C:nucleolus"/>
    <property type="evidence" value="ECO:0007669"/>
    <property type="project" value="TreeGrafter"/>
</dbReference>
<dbReference type="EMBL" id="CM007382">
    <property type="protein sequence ID" value="ONK78682.1"/>
    <property type="molecule type" value="Genomic_DNA"/>
</dbReference>
<keyword evidence="10" id="KW-1185">Reference proteome</keyword>
<reference evidence="10" key="1">
    <citation type="journal article" date="2017" name="Nat. Commun.">
        <title>The asparagus genome sheds light on the origin and evolution of a young Y chromosome.</title>
        <authorList>
            <person name="Harkess A."/>
            <person name="Zhou J."/>
            <person name="Xu C."/>
            <person name="Bowers J.E."/>
            <person name="Van der Hulst R."/>
            <person name="Ayyampalayam S."/>
            <person name="Mercati F."/>
            <person name="Riccardi P."/>
            <person name="McKain M.R."/>
            <person name="Kakrana A."/>
            <person name="Tang H."/>
            <person name="Ray J."/>
            <person name="Groenendijk J."/>
            <person name="Arikit S."/>
            <person name="Mathioni S.M."/>
            <person name="Nakano M."/>
            <person name="Shan H."/>
            <person name="Telgmann-Rauber A."/>
            <person name="Kanno A."/>
            <person name="Yue Z."/>
            <person name="Chen H."/>
            <person name="Li W."/>
            <person name="Chen Y."/>
            <person name="Xu X."/>
            <person name="Zhang Y."/>
            <person name="Luo S."/>
            <person name="Chen H."/>
            <person name="Gao J."/>
            <person name="Mao Z."/>
            <person name="Pires J.C."/>
            <person name="Luo M."/>
            <person name="Kudrna D."/>
            <person name="Wing R.A."/>
            <person name="Meyers B.C."/>
            <person name="Yi K."/>
            <person name="Kong H."/>
            <person name="Lavrijsen P."/>
            <person name="Sunseri F."/>
            <person name="Falavigna A."/>
            <person name="Ye Y."/>
            <person name="Leebens-Mack J.H."/>
            <person name="Chen G."/>
        </authorList>
    </citation>
    <scope>NUCLEOTIDE SEQUENCE [LARGE SCALE GENOMIC DNA]</scope>
    <source>
        <strain evidence="10">cv. DH0086</strain>
    </source>
</reference>
<feature type="domain" description="PARP catalytic" evidence="8">
    <location>
        <begin position="249"/>
        <end position="461"/>
    </location>
</feature>
<evidence type="ECO:0000313" key="9">
    <source>
        <dbReference type="EMBL" id="ONK78682.1"/>
    </source>
</evidence>
<proteinExistence type="predicted"/>
<dbReference type="InterPro" id="IPR003034">
    <property type="entry name" value="SAP_dom"/>
</dbReference>
<dbReference type="InterPro" id="IPR050800">
    <property type="entry name" value="ARTD/PARP"/>
</dbReference>
<evidence type="ECO:0000256" key="2">
    <source>
        <dbReference type="ARBA" id="ARBA00022679"/>
    </source>
</evidence>